<reference evidence="1" key="2">
    <citation type="submission" date="2021-09" db="EMBL/GenBank/DDBJ databases">
        <authorList>
            <person name="Gilroy R."/>
        </authorList>
    </citation>
    <scope>NUCLEOTIDE SEQUENCE</scope>
    <source>
        <strain evidence="1">6966</strain>
    </source>
</reference>
<organism evidence="1 2">
    <name type="scientific">Butyricimonas virosa</name>
    <dbReference type="NCBI Taxonomy" id="544645"/>
    <lineage>
        <taxon>Bacteria</taxon>
        <taxon>Pseudomonadati</taxon>
        <taxon>Bacteroidota</taxon>
        <taxon>Bacteroidia</taxon>
        <taxon>Bacteroidales</taxon>
        <taxon>Odoribacteraceae</taxon>
        <taxon>Butyricimonas</taxon>
    </lineage>
</organism>
<dbReference type="AlphaFoldDB" id="A0A921H711"/>
<comment type="caution">
    <text evidence="1">The sequence shown here is derived from an EMBL/GenBank/DDBJ whole genome shotgun (WGS) entry which is preliminary data.</text>
</comment>
<accession>A0A921H711</accession>
<sequence>MQKFITLLVFVCAICSCEKSDNKPSQPRYLVLTRTVKMLPTEYQKGCEMKEVYTYNDFGYEDSFILYVDGENVEQRKNYKHDELGRVLHWEAFTSDGRKGLTMDYTYSASGKILVEDKVFLPTAESGYGAETDHYLTQYTYDEQDREIQQLSYLNDEVLGVHTNYKYDNSGNLLLVHNVDKDGQLKMKYEATYNGVGKIEESTVTSYLGLEMTTTWKYSYDSKGYLILEEEYQDGKLAHVLKDHKYDEAGNLLSCNSYGVDGVVYTEYHYTYQRFD</sequence>
<name>A0A921H711_9BACT</name>
<dbReference type="EMBL" id="DYVS01000276">
    <property type="protein sequence ID" value="HJF71970.1"/>
    <property type="molecule type" value="Genomic_DNA"/>
</dbReference>
<dbReference type="PROSITE" id="PS51257">
    <property type="entry name" value="PROKAR_LIPOPROTEIN"/>
    <property type="match status" value="1"/>
</dbReference>
<dbReference type="Proteomes" id="UP000742098">
    <property type="component" value="Unassembled WGS sequence"/>
</dbReference>
<proteinExistence type="predicted"/>
<reference evidence="1" key="1">
    <citation type="journal article" date="2021" name="PeerJ">
        <title>Extensive microbial diversity within the chicken gut microbiome revealed by metagenomics and culture.</title>
        <authorList>
            <person name="Gilroy R."/>
            <person name="Ravi A."/>
            <person name="Getino M."/>
            <person name="Pursley I."/>
            <person name="Horton D.L."/>
            <person name="Alikhan N.F."/>
            <person name="Baker D."/>
            <person name="Gharbi K."/>
            <person name="Hall N."/>
            <person name="Watson M."/>
            <person name="Adriaenssens E.M."/>
            <person name="Foster-Nyarko E."/>
            <person name="Jarju S."/>
            <person name="Secka A."/>
            <person name="Antonio M."/>
            <person name="Oren A."/>
            <person name="Chaudhuri R.R."/>
            <person name="La Ragione R."/>
            <person name="Hildebrand F."/>
            <person name="Pallen M.J."/>
        </authorList>
    </citation>
    <scope>NUCLEOTIDE SEQUENCE</scope>
    <source>
        <strain evidence="1">6966</strain>
    </source>
</reference>
<dbReference type="Gene3D" id="2.180.10.10">
    <property type="entry name" value="RHS repeat-associated core"/>
    <property type="match status" value="1"/>
</dbReference>
<evidence type="ECO:0000313" key="1">
    <source>
        <dbReference type="EMBL" id="HJF71970.1"/>
    </source>
</evidence>
<evidence type="ECO:0000313" key="2">
    <source>
        <dbReference type="Proteomes" id="UP000742098"/>
    </source>
</evidence>
<gene>
    <name evidence="1" type="ORF">K8V05_14565</name>
</gene>
<protein>
    <recommendedName>
        <fullName evidence="3">RHS repeat protein</fullName>
    </recommendedName>
</protein>
<evidence type="ECO:0008006" key="3">
    <source>
        <dbReference type="Google" id="ProtNLM"/>
    </source>
</evidence>